<evidence type="ECO:0000313" key="9">
    <source>
        <dbReference type="Proteomes" id="UP000619486"/>
    </source>
</evidence>
<comment type="similarity">
    <text evidence="1">Belongs to the peptidase S1 family.</text>
</comment>
<dbReference type="InterPro" id="IPR001254">
    <property type="entry name" value="Trypsin_dom"/>
</dbReference>
<reference evidence="8" key="2">
    <citation type="submission" date="2020-09" db="EMBL/GenBank/DDBJ databases">
        <authorList>
            <person name="Sun Q."/>
            <person name="Ohkuma M."/>
        </authorList>
    </citation>
    <scope>NUCLEOTIDE SEQUENCE</scope>
    <source>
        <strain evidence="8">JCM 3172</strain>
    </source>
</reference>
<evidence type="ECO:0000256" key="4">
    <source>
        <dbReference type="RuleBase" id="RU363034"/>
    </source>
</evidence>
<feature type="signal peptide" evidence="6">
    <location>
        <begin position="1"/>
        <end position="33"/>
    </location>
</feature>
<dbReference type="InterPro" id="IPR013517">
    <property type="entry name" value="FG-GAP"/>
</dbReference>
<dbReference type="InterPro" id="IPR009003">
    <property type="entry name" value="Peptidase_S1_PA"/>
</dbReference>
<protein>
    <recommendedName>
        <fullName evidence="7">Peptidase S1 domain-containing protein</fullName>
    </recommendedName>
</protein>
<dbReference type="CDD" id="cd00190">
    <property type="entry name" value="Tryp_SPc"/>
    <property type="match status" value="1"/>
</dbReference>
<dbReference type="Proteomes" id="UP000619486">
    <property type="component" value="Unassembled WGS sequence"/>
</dbReference>
<evidence type="ECO:0000313" key="8">
    <source>
        <dbReference type="EMBL" id="GGT33398.1"/>
    </source>
</evidence>
<dbReference type="PANTHER" id="PTHR24276:SF98">
    <property type="entry name" value="FI18310P1-RELATED"/>
    <property type="match status" value="1"/>
</dbReference>
<comment type="caution">
    <text evidence="8">The sequence shown here is derived from an EMBL/GenBank/DDBJ whole genome shotgun (WGS) entry which is preliminary data.</text>
</comment>
<dbReference type="InterPro" id="IPR033116">
    <property type="entry name" value="TRYPSIN_SER"/>
</dbReference>
<evidence type="ECO:0000256" key="5">
    <source>
        <dbReference type="SAM" id="MobiDB-lite"/>
    </source>
</evidence>
<feature type="domain" description="Peptidase S1" evidence="7">
    <location>
        <begin position="95"/>
        <end position="343"/>
    </location>
</feature>
<dbReference type="Pfam" id="PF13517">
    <property type="entry name" value="FG-GAP_3"/>
    <property type="match status" value="1"/>
</dbReference>
<evidence type="ECO:0000259" key="7">
    <source>
        <dbReference type="PROSITE" id="PS50240"/>
    </source>
</evidence>
<dbReference type="InterPro" id="IPR001314">
    <property type="entry name" value="Peptidase_S1A"/>
</dbReference>
<dbReference type="InterPro" id="IPR018114">
    <property type="entry name" value="TRYPSIN_HIS"/>
</dbReference>
<feature type="chain" id="PRO_5036884443" description="Peptidase S1 domain-containing protein" evidence="6">
    <location>
        <begin position="34"/>
        <end position="597"/>
    </location>
</feature>
<proteinExistence type="inferred from homology"/>
<evidence type="ECO:0000256" key="3">
    <source>
        <dbReference type="ARBA" id="ARBA00023157"/>
    </source>
</evidence>
<organism evidence="8 9">
    <name type="scientific">Streptomyces purpureus</name>
    <dbReference type="NCBI Taxonomy" id="1951"/>
    <lineage>
        <taxon>Bacteria</taxon>
        <taxon>Bacillati</taxon>
        <taxon>Actinomycetota</taxon>
        <taxon>Actinomycetes</taxon>
        <taxon>Kitasatosporales</taxon>
        <taxon>Streptomycetaceae</taxon>
        <taxon>Streptomyces</taxon>
    </lineage>
</organism>
<dbReference type="Gene3D" id="2.40.10.10">
    <property type="entry name" value="Trypsin-like serine proteases"/>
    <property type="match status" value="1"/>
</dbReference>
<dbReference type="SMART" id="SM00020">
    <property type="entry name" value="Tryp_SPc"/>
    <property type="match status" value="1"/>
</dbReference>
<name>A0A918H3B8_9ACTN</name>
<dbReference type="PROSITE" id="PS00134">
    <property type="entry name" value="TRYPSIN_HIS"/>
    <property type="match status" value="1"/>
</dbReference>
<keyword evidence="4" id="KW-0378">Hydrolase</keyword>
<keyword evidence="3" id="KW-1015">Disulfide bond</keyword>
<dbReference type="SUPFAM" id="SSF69318">
    <property type="entry name" value="Integrin alpha N-terminal domain"/>
    <property type="match status" value="1"/>
</dbReference>
<keyword evidence="4" id="KW-0720">Serine protease</keyword>
<evidence type="ECO:0000256" key="6">
    <source>
        <dbReference type="SAM" id="SignalP"/>
    </source>
</evidence>
<dbReference type="InterPro" id="IPR043504">
    <property type="entry name" value="Peptidase_S1_PA_chymotrypsin"/>
</dbReference>
<keyword evidence="2 6" id="KW-0732">Signal</keyword>
<evidence type="ECO:0000256" key="2">
    <source>
        <dbReference type="ARBA" id="ARBA00022729"/>
    </source>
</evidence>
<dbReference type="SUPFAM" id="SSF50494">
    <property type="entry name" value="Trypsin-like serine proteases"/>
    <property type="match status" value="1"/>
</dbReference>
<dbReference type="PANTHER" id="PTHR24276">
    <property type="entry name" value="POLYSERASE-RELATED"/>
    <property type="match status" value="1"/>
</dbReference>
<dbReference type="EMBL" id="BMQQ01000009">
    <property type="protein sequence ID" value="GGT33398.1"/>
    <property type="molecule type" value="Genomic_DNA"/>
</dbReference>
<keyword evidence="9" id="KW-1185">Reference proteome</keyword>
<dbReference type="GO" id="GO:0006508">
    <property type="term" value="P:proteolysis"/>
    <property type="evidence" value="ECO:0007669"/>
    <property type="project" value="UniProtKB-KW"/>
</dbReference>
<gene>
    <name evidence="8" type="ORF">GCM10014713_28700</name>
</gene>
<keyword evidence="4" id="KW-0645">Protease</keyword>
<dbReference type="Pfam" id="PF00089">
    <property type="entry name" value="Trypsin"/>
    <property type="match status" value="1"/>
</dbReference>
<dbReference type="PROSITE" id="PS50240">
    <property type="entry name" value="TRYPSIN_DOM"/>
    <property type="match status" value="1"/>
</dbReference>
<dbReference type="PRINTS" id="PR00722">
    <property type="entry name" value="CHYMOTRYPSIN"/>
</dbReference>
<dbReference type="InterPro" id="IPR028994">
    <property type="entry name" value="Integrin_alpha_N"/>
</dbReference>
<feature type="region of interest" description="Disordered" evidence="5">
    <location>
        <begin position="62"/>
        <end position="98"/>
    </location>
</feature>
<dbReference type="GO" id="GO:0004252">
    <property type="term" value="F:serine-type endopeptidase activity"/>
    <property type="evidence" value="ECO:0007669"/>
    <property type="project" value="InterPro"/>
</dbReference>
<dbReference type="RefSeq" id="WP_189201954.1">
    <property type="nucleotide sequence ID" value="NZ_BMQQ01000009.1"/>
</dbReference>
<sequence>MTLAHRRARTALPAAVAALALGGAVLTAVPAQAAETPRPAVELPAPEVASKAELKKRAEGALNALPKDTKQDEGASEAPKTPKSSTSPNGADPKIIGGVDTPAGAAPWMVQLYGVDKATGEGFFCGGTLIAPAKVLTAAHCVHGADWGTSGAVVAGATQRASEDANGNWQFHGGLLAVPKRAWLNPAYNDAAIRGDVAVLTLDRPMPFKTLPIAAPTDTASYKPGTKGTVYGWGRTSGTPGSAGSETLKQASLKIQPDASCPGWADAKDTFVAGQMFCAGEPATGSDAGTVSPCNGDSGGPLVVGGRVVGIVSWGVRDCIAAGALSVFTKVSTFTPQVASVVDDANLTDDNKADVIARKTNYNTYIYRSRGTSLGLDESLGVWNNVNVIRQGDLNKDANQDIVFRTPAGELYWARYEWRGESIGYEWTETRIGVGWSGFKDITIPGDLNQDGNPDLIAKDSSGNLWMWGGRGNGSFAAKVKIGVGWSSYAVYGKGDYSGDGKPDIITRDTANRLWMYKGTGHPTAPISGRVLVGKGWNFNAFVTTGDLTGDNKADFLVRDSAGSMWAYKGTGNATTPFATAAKVKMGVGFTSFNLFG</sequence>
<reference evidence="8" key="1">
    <citation type="journal article" date="2014" name="Int. J. Syst. Evol. Microbiol.">
        <title>Complete genome sequence of Corynebacterium casei LMG S-19264T (=DSM 44701T), isolated from a smear-ripened cheese.</title>
        <authorList>
            <consortium name="US DOE Joint Genome Institute (JGI-PGF)"/>
            <person name="Walter F."/>
            <person name="Albersmeier A."/>
            <person name="Kalinowski J."/>
            <person name="Ruckert C."/>
        </authorList>
    </citation>
    <scope>NUCLEOTIDE SEQUENCE</scope>
    <source>
        <strain evidence="8">JCM 3172</strain>
    </source>
</reference>
<evidence type="ECO:0000256" key="1">
    <source>
        <dbReference type="ARBA" id="ARBA00007664"/>
    </source>
</evidence>
<accession>A0A918H3B8</accession>
<dbReference type="InterPro" id="IPR050430">
    <property type="entry name" value="Peptidase_S1"/>
</dbReference>
<dbReference type="AlphaFoldDB" id="A0A918H3B8"/>
<dbReference type="PROSITE" id="PS00135">
    <property type="entry name" value="TRYPSIN_SER"/>
    <property type="match status" value="1"/>
</dbReference>